<dbReference type="InterPro" id="IPR036028">
    <property type="entry name" value="SH3-like_dom_sf"/>
</dbReference>
<feature type="region of interest" description="Disordered" evidence="6">
    <location>
        <begin position="492"/>
        <end position="522"/>
    </location>
</feature>
<dbReference type="PROSITE" id="PS50002">
    <property type="entry name" value="SH3"/>
    <property type="match status" value="1"/>
</dbReference>
<evidence type="ECO:0000256" key="2">
    <source>
        <dbReference type="ARBA" id="ARBA00022443"/>
    </source>
</evidence>
<feature type="region of interest" description="Disordered" evidence="6">
    <location>
        <begin position="870"/>
        <end position="907"/>
    </location>
</feature>
<dbReference type="RefSeq" id="XP_034262838.1">
    <property type="nucleotide sequence ID" value="XM_034406947.2"/>
</dbReference>
<dbReference type="Gene3D" id="2.30.30.40">
    <property type="entry name" value="SH3 Domains"/>
    <property type="match status" value="1"/>
</dbReference>
<dbReference type="AlphaFoldDB" id="A0A6P9AW62"/>
<organism evidence="9 10">
    <name type="scientific">Pantherophis guttatus</name>
    <name type="common">Corn snake</name>
    <name type="synonym">Elaphe guttata</name>
    <dbReference type="NCBI Taxonomy" id="94885"/>
    <lineage>
        <taxon>Eukaryota</taxon>
        <taxon>Metazoa</taxon>
        <taxon>Chordata</taxon>
        <taxon>Craniata</taxon>
        <taxon>Vertebrata</taxon>
        <taxon>Euteleostomi</taxon>
        <taxon>Lepidosauria</taxon>
        <taxon>Squamata</taxon>
        <taxon>Bifurcata</taxon>
        <taxon>Unidentata</taxon>
        <taxon>Episquamata</taxon>
        <taxon>Toxicofera</taxon>
        <taxon>Serpentes</taxon>
        <taxon>Colubroidea</taxon>
        <taxon>Colubridae</taxon>
        <taxon>Colubrinae</taxon>
        <taxon>Pantherophis</taxon>
    </lineage>
</organism>
<evidence type="ECO:0000256" key="1">
    <source>
        <dbReference type="ARBA" id="ARBA00004496"/>
    </source>
</evidence>
<evidence type="ECO:0000259" key="7">
    <source>
        <dbReference type="PROSITE" id="PS50002"/>
    </source>
</evidence>
<feature type="region of interest" description="Disordered" evidence="6">
    <location>
        <begin position="291"/>
        <end position="349"/>
    </location>
</feature>
<dbReference type="InterPro" id="IPR047343">
    <property type="entry name" value="RUSC1_2"/>
</dbReference>
<dbReference type="Pfam" id="PF02759">
    <property type="entry name" value="RUN"/>
    <property type="match status" value="1"/>
</dbReference>
<evidence type="ECO:0000313" key="9">
    <source>
        <dbReference type="Proteomes" id="UP001652622"/>
    </source>
</evidence>
<dbReference type="PANTHER" id="PTHR15591:SF11">
    <property type="entry name" value="AP-4 COMPLEX ACCESSORY SUBUNIT RUSC1"/>
    <property type="match status" value="1"/>
</dbReference>
<protein>
    <submittedName>
        <fullName evidence="10">AP-4 complex accessory subunit RUSC1 isoform X3</fullName>
    </submittedName>
</protein>
<comment type="subcellular location">
    <subcellularLocation>
        <location evidence="1">Cytoplasm</location>
    </subcellularLocation>
</comment>
<proteinExistence type="predicted"/>
<dbReference type="SUPFAM" id="SSF140741">
    <property type="entry name" value="RUN domain-like"/>
    <property type="match status" value="1"/>
</dbReference>
<feature type="region of interest" description="Disordered" evidence="6">
    <location>
        <begin position="434"/>
        <end position="468"/>
    </location>
</feature>
<dbReference type="PANTHER" id="PTHR15591">
    <property type="entry name" value="RUN AND SH3 DOMAIN CONTAINING"/>
    <property type="match status" value="1"/>
</dbReference>
<dbReference type="SMART" id="SM00326">
    <property type="entry name" value="SH3"/>
    <property type="match status" value="1"/>
</dbReference>
<evidence type="ECO:0000256" key="3">
    <source>
        <dbReference type="ARBA" id="ARBA00022490"/>
    </source>
</evidence>
<feature type="compositionally biased region" description="Low complexity" evidence="6">
    <location>
        <begin position="199"/>
        <end position="214"/>
    </location>
</feature>
<dbReference type="PROSITE" id="PS50826">
    <property type="entry name" value="RUN"/>
    <property type="match status" value="1"/>
</dbReference>
<dbReference type="Gene3D" id="1.20.58.900">
    <property type="match status" value="1"/>
</dbReference>
<keyword evidence="2 5" id="KW-0728">SH3 domain</keyword>
<evidence type="ECO:0000259" key="8">
    <source>
        <dbReference type="PROSITE" id="PS50826"/>
    </source>
</evidence>
<feature type="region of interest" description="Disordered" evidence="6">
    <location>
        <begin position="197"/>
        <end position="244"/>
    </location>
</feature>
<keyword evidence="9" id="KW-1185">Reference proteome</keyword>
<feature type="compositionally biased region" description="Basic and acidic residues" evidence="6">
    <location>
        <begin position="879"/>
        <end position="896"/>
    </location>
</feature>
<feature type="compositionally biased region" description="Basic and acidic residues" evidence="6">
    <location>
        <begin position="334"/>
        <end position="349"/>
    </location>
</feature>
<evidence type="ECO:0000313" key="10">
    <source>
        <dbReference type="RefSeq" id="XP_034262838.1"/>
    </source>
</evidence>
<dbReference type="OrthoDB" id="3176171at2759"/>
<keyword evidence="4" id="KW-0597">Phosphoprotein</keyword>
<evidence type="ECO:0000256" key="6">
    <source>
        <dbReference type="SAM" id="MobiDB-lite"/>
    </source>
</evidence>
<dbReference type="GO" id="GO:0031410">
    <property type="term" value="C:cytoplasmic vesicle"/>
    <property type="evidence" value="ECO:0007669"/>
    <property type="project" value="TreeGrafter"/>
</dbReference>
<feature type="domain" description="RUN" evidence="8">
    <location>
        <begin position="609"/>
        <end position="753"/>
    </location>
</feature>
<accession>A0A6P9AW62</accession>
<dbReference type="InterPro" id="IPR037213">
    <property type="entry name" value="Run_dom_sf"/>
</dbReference>
<feature type="compositionally biased region" description="Low complexity" evidence="6">
    <location>
        <begin position="124"/>
        <end position="136"/>
    </location>
</feature>
<feature type="domain" description="SH3" evidence="7">
    <location>
        <begin position="1001"/>
        <end position="1060"/>
    </location>
</feature>
<dbReference type="InterPro" id="IPR001452">
    <property type="entry name" value="SH3_domain"/>
</dbReference>
<keyword evidence="3" id="KW-0963">Cytoplasm</keyword>
<gene>
    <name evidence="10" type="primary">LOC117658843</name>
</gene>
<feature type="compositionally biased region" description="Acidic residues" evidence="6">
    <location>
        <begin position="105"/>
        <end position="123"/>
    </location>
</feature>
<dbReference type="InterPro" id="IPR004012">
    <property type="entry name" value="Run_dom"/>
</dbReference>
<dbReference type="SMART" id="SM00593">
    <property type="entry name" value="RUN"/>
    <property type="match status" value="1"/>
</dbReference>
<name>A0A6P9AW62_PANGU</name>
<reference evidence="10" key="1">
    <citation type="submission" date="2025-08" db="UniProtKB">
        <authorList>
            <consortium name="RefSeq"/>
        </authorList>
    </citation>
    <scope>IDENTIFICATION</scope>
    <source>
        <tissue evidence="10">Blood</tissue>
    </source>
</reference>
<dbReference type="Pfam" id="PF00018">
    <property type="entry name" value="SH3_1"/>
    <property type="match status" value="1"/>
</dbReference>
<evidence type="ECO:0000256" key="4">
    <source>
        <dbReference type="ARBA" id="ARBA00022553"/>
    </source>
</evidence>
<dbReference type="Proteomes" id="UP001652622">
    <property type="component" value="Unplaced"/>
</dbReference>
<dbReference type="SUPFAM" id="SSF50044">
    <property type="entry name" value="SH3-domain"/>
    <property type="match status" value="1"/>
</dbReference>
<evidence type="ECO:0000256" key="5">
    <source>
        <dbReference type="PROSITE-ProRule" id="PRU00192"/>
    </source>
</evidence>
<feature type="region of interest" description="Disordered" evidence="6">
    <location>
        <begin position="830"/>
        <end position="851"/>
    </location>
</feature>
<sequence>MQSPKKSLICNLNHVHLQHISLGLHLSRHPELQEDANTLGPSREQVGCHECEEHGGQLVPSLVDANSNNPSLTCRCCEAHPVSSEVKQGLQAPSPLTNRPTVNHEEEEEEVEEEEEEEEEEASDQTSSSISSCSDLSLDESPISVYCKPFPAEEARSPESQPNIVPLEDTQNVLVHHQERGPNLNVPMVEHPEAHIWDSPDSLYSSSSPESPFDNSPPCPESQERSSQVESIKVPPLVPPPVRPCRAPPAVPVVPPRGLEVDSNCNALPAREVKQPNSVSLGQVDINSNRATPARSRFGGVPPPIPPRTKRGLQGLRRSEGGKPAPEVAVPPEPVEHQVHRSEPQGETSKKIITSFHELAQKRKKMTSKKDQSDWLIVFSPDTEMPPSHELTWGTGQEATKPSTCPVEPSPPTLGLQRGVITFKDLRHRKQNNQLATKPGNPSHHRGNPAQGVPDGHTGREMSDSEPVANGHLWGAKEIPPRMKRSRPGLQPIVEGGSDDGEDVGVKPKQLGRPMETERQERWDPDVCRKAEMGDRKVPKVRHSQSFAGVSLQGCPARKGDAVSTQLRQQKKALLVAVSASVDKIMAHFSTARNLVQKAQLGDSQLTPEVGYLILNTLCPALHALVGDGLKPFQKDVITGHRPSSPWSVIEASARPGPHTRSFTALYWRVSRLAPLRSNHQRFHAFILGLLNLKQVEEWFAQLQRNSELISSLYLPTAFLLLSQRFCHRWAEELLLLLQPLSVLTFQLDLLFEHRHLPVSVRPMAQRSTPSPELGAGHWESPSLTPVDLSESPISLEDGFLAPSSPFQEWLLPQRFLGWRDRLASTLRGNGNPAWAQPEPKEETPNLPSSKWKPQWTKLWVAIRESRAAAGDTGANAEECPKKEIEKQESVCKEESSSSGSHLKPAMDTHEAGEVYLEGTQAGEEKSEAGNGNERWLGWLFGANFPGTLNETDLSLPRASRRPSRWLCPTVNALALAKKGGPTQKPWQEADGTQNPPDPLQTCKAVRALCDHAGDAAGGHLAFCKGDILQVMETVDEDWLKCLSGDRQGLVPVGYTSLVM</sequence>
<feature type="region of interest" description="Disordered" evidence="6">
    <location>
        <begin position="85"/>
        <end position="136"/>
    </location>
</feature>
<dbReference type="FunFam" id="1.20.58.900:FF:000006">
    <property type="entry name" value="RUN and SH3 domain containing 1"/>
    <property type="match status" value="1"/>
</dbReference>